<gene>
    <name evidence="1" type="ORF">GCM10008967_05620</name>
</gene>
<evidence type="ECO:0000313" key="1">
    <source>
        <dbReference type="EMBL" id="GAA0317908.1"/>
    </source>
</evidence>
<protein>
    <recommendedName>
        <fullName evidence="3">Nucleotidyltransferase family protein</fullName>
    </recommendedName>
</protein>
<evidence type="ECO:0000313" key="2">
    <source>
        <dbReference type="Proteomes" id="UP001500782"/>
    </source>
</evidence>
<dbReference type="SUPFAM" id="SSF81301">
    <property type="entry name" value="Nucleotidyltransferase"/>
    <property type="match status" value="1"/>
</dbReference>
<dbReference type="InterPro" id="IPR043519">
    <property type="entry name" value="NT_sf"/>
</dbReference>
<organism evidence="1 2">
    <name type="scientific">Bacillus carboniphilus</name>
    <dbReference type="NCBI Taxonomy" id="86663"/>
    <lineage>
        <taxon>Bacteria</taxon>
        <taxon>Bacillati</taxon>
        <taxon>Bacillota</taxon>
        <taxon>Bacilli</taxon>
        <taxon>Bacillales</taxon>
        <taxon>Bacillaceae</taxon>
        <taxon>Bacillus</taxon>
    </lineage>
</organism>
<evidence type="ECO:0008006" key="3">
    <source>
        <dbReference type="Google" id="ProtNLM"/>
    </source>
</evidence>
<comment type="caution">
    <text evidence="1">The sequence shown here is derived from an EMBL/GenBank/DDBJ whole genome shotgun (WGS) entry which is preliminary data.</text>
</comment>
<proteinExistence type="predicted"/>
<dbReference type="Gene3D" id="3.30.460.40">
    <property type="match status" value="1"/>
</dbReference>
<accession>A0ABN0VV63</accession>
<name>A0ABN0VV63_9BACI</name>
<dbReference type="Proteomes" id="UP001500782">
    <property type="component" value="Unassembled WGS sequence"/>
</dbReference>
<dbReference type="RefSeq" id="WP_343796152.1">
    <property type="nucleotide sequence ID" value="NZ_BAAADJ010000004.1"/>
</dbReference>
<dbReference type="EMBL" id="BAAADJ010000004">
    <property type="protein sequence ID" value="GAA0317908.1"/>
    <property type="molecule type" value="Genomic_DNA"/>
</dbReference>
<keyword evidence="2" id="KW-1185">Reference proteome</keyword>
<reference evidence="1 2" key="1">
    <citation type="journal article" date="2019" name="Int. J. Syst. Evol. Microbiol.">
        <title>The Global Catalogue of Microorganisms (GCM) 10K type strain sequencing project: providing services to taxonomists for standard genome sequencing and annotation.</title>
        <authorList>
            <consortium name="The Broad Institute Genomics Platform"/>
            <consortium name="The Broad Institute Genome Sequencing Center for Infectious Disease"/>
            <person name="Wu L."/>
            <person name="Ma J."/>
        </authorList>
    </citation>
    <scope>NUCLEOTIDE SEQUENCE [LARGE SCALE GENOMIC DNA]</scope>
    <source>
        <strain evidence="1 2">JCM 9731</strain>
    </source>
</reference>
<sequence>MFSISKLIRDLEYKGITYTIGGSGLLKSLGFPVQMSDWDFFIDVEKTEVLDALKNWDIIEKPSDEHSFFKSKYLLELKNDEGKPIEIIGYFTIKAGDALIPLPAVVHHRWENMKIAHPLVWFIAYSLMGRKQKADLLKQYLNVNPTDKEWIDYYVRQSIPKDIQEVLLQFPTKKQQ</sequence>